<dbReference type="InterPro" id="IPR013498">
    <property type="entry name" value="Topo_IA_Znf"/>
</dbReference>
<dbReference type="GO" id="GO:0003917">
    <property type="term" value="F:DNA topoisomerase type I (single strand cut, ATP-independent) activity"/>
    <property type="evidence" value="ECO:0007669"/>
    <property type="project" value="UniProtKB-UniRule"/>
</dbReference>
<dbReference type="Gene3D" id="3.40.50.140">
    <property type="match status" value="1"/>
</dbReference>
<comment type="caution">
    <text evidence="10">Lacks conserved residue(s) required for the propagation of feature annotation.</text>
</comment>
<dbReference type="InterPro" id="IPR013825">
    <property type="entry name" value="Topo_IA_cen_sub2"/>
</dbReference>
<dbReference type="AlphaFoldDB" id="A0A520XH31"/>
<comment type="subunit">
    <text evidence="10">Monomer.</text>
</comment>
<feature type="site" description="Interaction with DNA" evidence="10">
    <location>
        <position position="32"/>
    </location>
</feature>
<keyword evidence="6" id="KW-0460">Magnesium</keyword>
<feature type="region of interest" description="Interaction with DNA" evidence="10">
    <location>
        <begin position="165"/>
        <end position="170"/>
    </location>
</feature>
<feature type="domain" description="Topo IA-type catalytic" evidence="12">
    <location>
        <begin position="131"/>
        <end position="619"/>
    </location>
</feature>
<dbReference type="InterPro" id="IPR000380">
    <property type="entry name" value="Topo_IA"/>
</dbReference>
<dbReference type="NCBIfam" id="TIGR01051">
    <property type="entry name" value="topA_bact"/>
    <property type="match status" value="1"/>
</dbReference>
<dbReference type="InterPro" id="IPR034149">
    <property type="entry name" value="TOPRIM_TopoI"/>
</dbReference>
<comment type="catalytic activity">
    <reaction evidence="1 10">
        <text>ATP-independent breakage of single-stranded DNA, followed by passage and rejoining.</text>
        <dbReference type="EC" id="5.6.2.1"/>
    </reaction>
</comment>
<dbReference type="GO" id="GO:0008270">
    <property type="term" value="F:zinc ion binding"/>
    <property type="evidence" value="ECO:0007669"/>
    <property type="project" value="UniProtKB-KW"/>
</dbReference>
<keyword evidence="4" id="KW-0863">Zinc-finger</keyword>
<dbReference type="PROSITE" id="PS52039">
    <property type="entry name" value="TOPO_IA_2"/>
    <property type="match status" value="1"/>
</dbReference>
<dbReference type="SUPFAM" id="SSF56712">
    <property type="entry name" value="Prokaryotic type I DNA topoisomerase"/>
    <property type="match status" value="1"/>
</dbReference>
<dbReference type="Gene3D" id="1.10.460.10">
    <property type="entry name" value="Topoisomerase I, domain 2"/>
    <property type="match status" value="1"/>
</dbReference>
<dbReference type="SMART" id="SM00493">
    <property type="entry name" value="TOPRIM"/>
    <property type="match status" value="1"/>
</dbReference>
<dbReference type="InterPro" id="IPR003601">
    <property type="entry name" value="Topo_IA_2"/>
</dbReference>
<evidence type="ECO:0000256" key="7">
    <source>
        <dbReference type="ARBA" id="ARBA00023029"/>
    </source>
</evidence>
<dbReference type="InterPro" id="IPR003602">
    <property type="entry name" value="Topo_IA_DNA-bd_dom"/>
</dbReference>
<dbReference type="Pfam" id="PF01396">
    <property type="entry name" value="Zn_ribbon_Top1"/>
    <property type="match status" value="3"/>
</dbReference>
<dbReference type="PANTHER" id="PTHR42785:SF1">
    <property type="entry name" value="DNA TOPOISOMERASE"/>
    <property type="match status" value="1"/>
</dbReference>
<comment type="similarity">
    <text evidence="2 10">Belongs to the type IA topoisomerase family.</text>
</comment>
<dbReference type="SMART" id="SM00437">
    <property type="entry name" value="TOP1Ac"/>
    <property type="match status" value="1"/>
</dbReference>
<feature type="site" description="Interaction with DNA" evidence="10">
    <location>
        <position position="141"/>
    </location>
</feature>
<keyword evidence="9 10" id="KW-0413">Isomerase</keyword>
<keyword evidence="5" id="KW-0862">Zinc</keyword>
<dbReference type="InterPro" id="IPR006171">
    <property type="entry name" value="TOPRIM_dom"/>
</dbReference>
<evidence type="ECO:0000256" key="9">
    <source>
        <dbReference type="ARBA" id="ARBA00023235"/>
    </source>
</evidence>
<evidence type="ECO:0000256" key="2">
    <source>
        <dbReference type="ARBA" id="ARBA00009446"/>
    </source>
</evidence>
<dbReference type="PROSITE" id="PS50880">
    <property type="entry name" value="TOPRIM"/>
    <property type="match status" value="1"/>
</dbReference>
<dbReference type="SMART" id="SM00436">
    <property type="entry name" value="TOP1Bc"/>
    <property type="match status" value="1"/>
</dbReference>
<feature type="site" description="Interaction with DNA" evidence="10">
    <location>
        <position position="150"/>
    </location>
</feature>
<dbReference type="InterPro" id="IPR028612">
    <property type="entry name" value="Topoisom_1_IA"/>
</dbReference>
<evidence type="ECO:0000256" key="10">
    <source>
        <dbReference type="HAMAP-Rule" id="MF_00952"/>
    </source>
</evidence>
<dbReference type="Gene3D" id="2.70.20.10">
    <property type="entry name" value="Topoisomerase I, domain 3"/>
    <property type="match status" value="1"/>
</dbReference>
<dbReference type="SUPFAM" id="SSF57783">
    <property type="entry name" value="Zinc beta-ribbon"/>
    <property type="match status" value="2"/>
</dbReference>
<evidence type="ECO:0000259" key="12">
    <source>
        <dbReference type="PROSITE" id="PS52039"/>
    </source>
</evidence>
<keyword evidence="3" id="KW-0479">Metal-binding</keyword>
<feature type="site" description="Interaction with DNA" evidence="10">
    <location>
        <position position="319"/>
    </location>
</feature>
<protein>
    <recommendedName>
        <fullName evidence="10">DNA topoisomerase 1</fullName>
        <ecNumber evidence="10">5.6.2.1</ecNumber>
    </recommendedName>
    <alternativeName>
        <fullName evidence="10">DNA topoisomerase I</fullName>
    </alternativeName>
</protein>
<dbReference type="EC" id="5.6.2.1" evidence="10"/>
<dbReference type="InterPro" id="IPR023405">
    <property type="entry name" value="Topo_IA_core_domain"/>
</dbReference>
<evidence type="ECO:0000256" key="3">
    <source>
        <dbReference type="ARBA" id="ARBA00022723"/>
    </source>
</evidence>
<sequence>MKNLVLVESPSKANTINKYLGSDFIVKATVGHIKNLPKSSIGVDIKNGFEPKYEIIKGKEKTVDEIKKLAKKADIIYLAPDPDREGEAIAWNIKEIIDEINGKKPDIKRVLFHEITKDKVLEAIKNPAVLNESMYESQKARRILDRLVGYNLSPFLWDKVRRGLSAGRVQSVALYLIVEREKEINAFVKVEFWTVTALFEIQGGDKKKFSTDIEGELFKINGKDPEIKSEKEAGELKNRLLSIKNDYSIEDISKKQTYRKAALPLITSTLQQEAAKILHFPVKKTMSVAQKLYEGIEIGAVENVSKKSLGPVGLITYMRTDSTRISDEAASAAKKFINEVYGIDYIADKNSPKKSKTTASAKKVQDAHEAIRPTNILLTPKKIKAYLSADEFKLYNLIWTYFTASFMSQSIYDQYSLTLKGTYSVKNKEKDEYIFKTTESILKFDGFQKVINENLKNKEVLEEGNIEQTQNENHPSSIIKIFELLSKGDPASIKKADVFQHFTSPPPRYTEASLVKALDENGIGRPSTYQSIIANIKTKDYVVMTTESADTAKKGSTTQKFKPTELGMTVSDILKSGFSDIINLKFTANMEKKLDDVENGLLNRKELLADFYDKFMKNFKDAKVNIKNIKGSSEPTDVICEKCGKPMVIKMGRFGKFLACSGYPECKNTKEIKKISQDGENIKPENEETGEICEKCGKPMVIKTGRYGKFLSCSGYPECKNIKPIPVKVNQSKIPCPTGCGGYLVEKRTKKGRKFFSCSNYPKCEYASWMLPEKAEKQ</sequence>
<reference evidence="13 14" key="1">
    <citation type="submission" date="2019-01" db="EMBL/GenBank/DDBJ databases">
        <title>Insights into ecological role of a new deltaproteobacterial order Candidatus Sinidesulfobacterales (Sva0485) by metagenomics and metatranscriptomics.</title>
        <authorList>
            <person name="Tan S."/>
            <person name="Liu J."/>
            <person name="Fang Y."/>
            <person name="Hedlund B."/>
            <person name="Lian Z.-H."/>
            <person name="Huang L.-Y."/>
            <person name="Li J.-T."/>
            <person name="Huang L.-N."/>
            <person name="Li W.-J."/>
            <person name="Jiang H.-C."/>
            <person name="Dong H.-L."/>
            <person name="Shu W.-S."/>
        </authorList>
    </citation>
    <scope>NUCLEOTIDE SEQUENCE [LARGE SCALE GENOMIC DNA]</scope>
    <source>
        <strain evidence="13">AP4</strain>
    </source>
</reference>
<gene>
    <name evidence="10 13" type="primary">topA</name>
    <name evidence="13" type="ORF">EVJ48_00935</name>
</gene>
<dbReference type="GO" id="GO:0003677">
    <property type="term" value="F:DNA binding"/>
    <property type="evidence" value="ECO:0007669"/>
    <property type="project" value="UniProtKB-KW"/>
</dbReference>
<comment type="function">
    <text evidence="10">Releases the supercoiling and torsional tension of DNA, which is introduced during the DNA replication and transcription, by transiently cleaving and rejoining one strand of the DNA duplex. Introduces a single-strand break via transesterification at a target site in duplex DNA. The scissile phosphodiester is attacked by the catalytic tyrosine of the enzyme, resulting in the formation of a DNA-(5'-phosphotyrosyl)-enzyme intermediate and the expulsion of a 3'-OH DNA strand. The free DNA strand then undergoes passage around the unbroken strand, thus removing DNA supercoils. Finally, in the religation step, the DNA 3'-OH attacks the covalent intermediate to expel the active-site tyrosine and restore the DNA phosphodiester backbone.</text>
</comment>
<evidence type="ECO:0000313" key="13">
    <source>
        <dbReference type="EMBL" id="RZV40517.1"/>
    </source>
</evidence>
<dbReference type="InterPro" id="IPR013824">
    <property type="entry name" value="Topo_IA_cen_sub1"/>
</dbReference>
<dbReference type="Gene3D" id="1.10.290.10">
    <property type="entry name" value="Topoisomerase I, domain 4"/>
    <property type="match status" value="1"/>
</dbReference>
<evidence type="ECO:0000256" key="4">
    <source>
        <dbReference type="ARBA" id="ARBA00022771"/>
    </source>
</evidence>
<evidence type="ECO:0000259" key="11">
    <source>
        <dbReference type="PROSITE" id="PS50880"/>
    </source>
</evidence>
<feature type="site" description="Interaction with DNA" evidence="10">
    <location>
        <position position="157"/>
    </location>
</feature>
<dbReference type="GO" id="GO:0005694">
    <property type="term" value="C:chromosome"/>
    <property type="evidence" value="ECO:0007669"/>
    <property type="project" value="InterPro"/>
</dbReference>
<dbReference type="GO" id="GO:0006265">
    <property type="term" value="P:DNA topological change"/>
    <property type="evidence" value="ECO:0007669"/>
    <property type="project" value="UniProtKB-UniRule"/>
</dbReference>
<dbReference type="InterPro" id="IPR013826">
    <property type="entry name" value="Topo_IA_cen_sub3"/>
</dbReference>
<feature type="site" description="Interaction with DNA" evidence="10">
    <location>
        <position position="142"/>
    </location>
</feature>
<dbReference type="CDD" id="cd03363">
    <property type="entry name" value="TOPRIM_TopoIA_TopoI"/>
    <property type="match status" value="1"/>
</dbReference>
<dbReference type="InterPro" id="IPR005733">
    <property type="entry name" value="TopoI_bac-type"/>
</dbReference>
<name>A0A520XH31_9DELT</name>
<dbReference type="PANTHER" id="PTHR42785">
    <property type="entry name" value="DNA TOPOISOMERASE, TYPE IA, CORE"/>
    <property type="match status" value="1"/>
</dbReference>
<dbReference type="Pfam" id="PF01751">
    <property type="entry name" value="Toprim"/>
    <property type="match status" value="1"/>
</dbReference>
<dbReference type="Pfam" id="PF01131">
    <property type="entry name" value="Topoisom_bac"/>
    <property type="match status" value="1"/>
</dbReference>
<dbReference type="Gene3D" id="3.30.65.10">
    <property type="entry name" value="Bacterial Topoisomerase I, domain 1"/>
    <property type="match status" value="3"/>
</dbReference>
<dbReference type="HAMAP" id="MF_00952">
    <property type="entry name" value="Topoisom_1_prok"/>
    <property type="match status" value="1"/>
</dbReference>
<dbReference type="InterPro" id="IPR013497">
    <property type="entry name" value="Topo_IA_cen"/>
</dbReference>
<evidence type="ECO:0000256" key="5">
    <source>
        <dbReference type="ARBA" id="ARBA00022833"/>
    </source>
</evidence>
<keyword evidence="7 10" id="KW-0799">Topoisomerase</keyword>
<feature type="active site" description="O-(5'-phospho-DNA)-tyrosine intermediate" evidence="10">
    <location>
        <position position="317"/>
    </location>
</feature>
<evidence type="ECO:0000256" key="6">
    <source>
        <dbReference type="ARBA" id="ARBA00022842"/>
    </source>
</evidence>
<evidence type="ECO:0000256" key="1">
    <source>
        <dbReference type="ARBA" id="ARBA00000213"/>
    </source>
</evidence>
<keyword evidence="8 10" id="KW-0238">DNA-binding</keyword>
<dbReference type="CDD" id="cd00186">
    <property type="entry name" value="TOP1Ac"/>
    <property type="match status" value="1"/>
</dbReference>
<accession>A0A520XH31</accession>
<feature type="site" description="Interaction with DNA" evidence="10">
    <location>
        <position position="145"/>
    </location>
</feature>
<dbReference type="EMBL" id="SHMQ01000001">
    <property type="protein sequence ID" value="RZV40517.1"/>
    <property type="molecule type" value="Genomic_DNA"/>
</dbReference>
<evidence type="ECO:0000256" key="8">
    <source>
        <dbReference type="ARBA" id="ARBA00023125"/>
    </source>
</evidence>
<comment type="caution">
    <text evidence="13">The sequence shown here is derived from an EMBL/GenBank/DDBJ whole genome shotgun (WGS) entry which is preliminary data.</text>
</comment>
<dbReference type="Proteomes" id="UP000322454">
    <property type="component" value="Unassembled WGS sequence"/>
</dbReference>
<proteinExistence type="inferred from homology"/>
<organism evidence="13 14">
    <name type="scientific">Candidatus Acidulodesulfobacterium acidiphilum</name>
    <dbReference type="NCBI Taxonomy" id="2597224"/>
    <lineage>
        <taxon>Bacteria</taxon>
        <taxon>Deltaproteobacteria</taxon>
        <taxon>Candidatus Acidulodesulfobacterales</taxon>
        <taxon>Candidatus Acidulodesulfobacterium</taxon>
    </lineage>
</organism>
<feature type="domain" description="Toprim" evidence="11">
    <location>
        <begin position="2"/>
        <end position="115"/>
    </location>
</feature>
<evidence type="ECO:0000313" key="14">
    <source>
        <dbReference type="Proteomes" id="UP000322454"/>
    </source>
</evidence>
<dbReference type="PRINTS" id="PR00417">
    <property type="entry name" value="PRTPISMRASEI"/>
</dbReference>